<accession>A0A6A0AS14</accession>
<sequence>MPRQSAFAPSGRPARRPARRVAALPAATGQAHGEADPAVLRVREEARAGLSLAGFCGGASRAGASRTALHCAGRGGGGQRAWAPCGWGEMPSVVVYCDSTSLPIAG</sequence>
<dbReference type="AlphaFoldDB" id="A0A6A0AS14"/>
<evidence type="ECO:0000313" key="2">
    <source>
        <dbReference type="EMBL" id="GFH34724.1"/>
    </source>
</evidence>
<gene>
    <name evidence="2" type="ORF">SCWH03_09380</name>
</gene>
<proteinExistence type="predicted"/>
<organism evidence="2 3">
    <name type="scientific">Streptomyces pacificus</name>
    <dbReference type="NCBI Taxonomy" id="2705029"/>
    <lineage>
        <taxon>Bacteria</taxon>
        <taxon>Bacillati</taxon>
        <taxon>Actinomycetota</taxon>
        <taxon>Actinomycetes</taxon>
        <taxon>Kitasatosporales</taxon>
        <taxon>Streptomycetaceae</taxon>
        <taxon>Streptomyces</taxon>
    </lineage>
</organism>
<name>A0A6A0AS14_9ACTN</name>
<feature type="region of interest" description="Disordered" evidence="1">
    <location>
        <begin position="1"/>
        <end position="37"/>
    </location>
</feature>
<keyword evidence="3" id="KW-1185">Reference proteome</keyword>
<dbReference type="EMBL" id="BLLG01000002">
    <property type="protein sequence ID" value="GFH34724.1"/>
    <property type="molecule type" value="Genomic_DNA"/>
</dbReference>
<protein>
    <submittedName>
        <fullName evidence="2">Uncharacterized protein</fullName>
    </submittedName>
</protein>
<comment type="caution">
    <text evidence="2">The sequence shown here is derived from an EMBL/GenBank/DDBJ whole genome shotgun (WGS) entry which is preliminary data.</text>
</comment>
<evidence type="ECO:0000313" key="3">
    <source>
        <dbReference type="Proteomes" id="UP000484988"/>
    </source>
</evidence>
<reference evidence="2 3" key="1">
    <citation type="submission" date="2020-02" db="EMBL/GenBank/DDBJ databases">
        <title>Whole Genome Shotgun Sequence of Streptomyces sp. strain CWH03.</title>
        <authorList>
            <person name="Dohra H."/>
            <person name="Kodani S."/>
            <person name="Yamamura H."/>
        </authorList>
    </citation>
    <scope>NUCLEOTIDE SEQUENCE [LARGE SCALE GENOMIC DNA]</scope>
    <source>
        <strain evidence="2 3">CWH03</strain>
    </source>
</reference>
<evidence type="ECO:0000256" key="1">
    <source>
        <dbReference type="SAM" id="MobiDB-lite"/>
    </source>
</evidence>
<dbReference type="Proteomes" id="UP000484988">
    <property type="component" value="Unassembled WGS sequence"/>
</dbReference>
<feature type="compositionally biased region" description="Low complexity" evidence="1">
    <location>
        <begin position="1"/>
        <end position="12"/>
    </location>
</feature>